<keyword evidence="1" id="KW-0812">Transmembrane</keyword>
<dbReference type="AlphaFoldDB" id="A0A382XKQ3"/>
<reference evidence="2" key="1">
    <citation type="submission" date="2018-05" db="EMBL/GenBank/DDBJ databases">
        <authorList>
            <person name="Lanie J.A."/>
            <person name="Ng W.-L."/>
            <person name="Kazmierczak K.M."/>
            <person name="Andrzejewski T.M."/>
            <person name="Davidsen T.M."/>
            <person name="Wayne K.J."/>
            <person name="Tettelin H."/>
            <person name="Glass J.I."/>
            <person name="Rusch D."/>
            <person name="Podicherti R."/>
            <person name="Tsui H.-C.T."/>
            <person name="Winkler M.E."/>
        </authorList>
    </citation>
    <scope>NUCLEOTIDE SEQUENCE</scope>
</reference>
<feature type="transmembrane region" description="Helical" evidence="1">
    <location>
        <begin position="12"/>
        <end position="31"/>
    </location>
</feature>
<dbReference type="EMBL" id="UINC01168605">
    <property type="protein sequence ID" value="SVD71712.1"/>
    <property type="molecule type" value="Genomic_DNA"/>
</dbReference>
<evidence type="ECO:0000256" key="1">
    <source>
        <dbReference type="SAM" id="Phobius"/>
    </source>
</evidence>
<keyword evidence="1" id="KW-1133">Transmembrane helix</keyword>
<gene>
    <name evidence="2" type="ORF">METZ01_LOCUS424566</name>
</gene>
<sequence length="41" mass="4663">SGQSIFEGCMNLPNFLLSYYGGVAVSIFIFLKLEKNYNEQK</sequence>
<proteinExistence type="predicted"/>
<accession>A0A382XKQ3</accession>
<protein>
    <submittedName>
        <fullName evidence="2">Uncharacterized protein</fullName>
    </submittedName>
</protein>
<organism evidence="2">
    <name type="scientific">marine metagenome</name>
    <dbReference type="NCBI Taxonomy" id="408172"/>
    <lineage>
        <taxon>unclassified sequences</taxon>
        <taxon>metagenomes</taxon>
        <taxon>ecological metagenomes</taxon>
    </lineage>
</organism>
<feature type="non-terminal residue" evidence="2">
    <location>
        <position position="1"/>
    </location>
</feature>
<name>A0A382XKQ3_9ZZZZ</name>
<evidence type="ECO:0000313" key="2">
    <source>
        <dbReference type="EMBL" id="SVD71712.1"/>
    </source>
</evidence>
<keyword evidence="1" id="KW-0472">Membrane</keyword>